<dbReference type="SUPFAM" id="SSF51735">
    <property type="entry name" value="NAD(P)-binding Rossmann-fold domains"/>
    <property type="match status" value="2"/>
</dbReference>
<dbReference type="PRINTS" id="PR00081">
    <property type="entry name" value="GDHRDH"/>
</dbReference>
<dbReference type="PROSITE" id="PS00061">
    <property type="entry name" value="ADH_SHORT"/>
    <property type="match status" value="1"/>
</dbReference>
<evidence type="ECO:0000313" key="5">
    <source>
        <dbReference type="EMBL" id="GEU52523.1"/>
    </source>
</evidence>
<evidence type="ECO:0000256" key="3">
    <source>
        <dbReference type="RuleBase" id="RU000363"/>
    </source>
</evidence>
<protein>
    <submittedName>
        <fullName evidence="5">Light-harvesting complex-like protein OHP2, chloroplastic</fullName>
    </submittedName>
</protein>
<evidence type="ECO:0000256" key="1">
    <source>
        <dbReference type="ARBA" id="ARBA00006484"/>
    </source>
</evidence>
<comment type="similarity">
    <text evidence="1 3">Belongs to the short-chain dehydrogenases/reductases (SDR) family.</text>
</comment>
<comment type="caution">
    <text evidence="5">The sequence shown here is derived from an EMBL/GenBank/DDBJ whole genome shotgun (WGS) entry which is preliminary data.</text>
</comment>
<feature type="compositionally biased region" description="Pro residues" evidence="4">
    <location>
        <begin position="338"/>
        <end position="361"/>
    </location>
</feature>
<feature type="compositionally biased region" description="Basic and acidic residues" evidence="4">
    <location>
        <begin position="153"/>
        <end position="181"/>
    </location>
</feature>
<proteinExistence type="inferred from homology"/>
<dbReference type="PANTHER" id="PTHR43180">
    <property type="entry name" value="3-OXOACYL-(ACYL-CARRIER-PROTEIN) REDUCTASE (AFU_ORTHOLOGUE AFUA_6G11210)"/>
    <property type="match status" value="1"/>
</dbReference>
<keyword evidence="2" id="KW-0560">Oxidoreductase</keyword>
<dbReference type="SUPFAM" id="SSF103511">
    <property type="entry name" value="Chlorophyll a-b binding protein"/>
    <property type="match status" value="1"/>
</dbReference>
<organism evidence="5">
    <name type="scientific">Tanacetum cinerariifolium</name>
    <name type="common">Dalmatian daisy</name>
    <name type="synonym">Chrysanthemum cinerariifolium</name>
    <dbReference type="NCBI Taxonomy" id="118510"/>
    <lineage>
        <taxon>Eukaryota</taxon>
        <taxon>Viridiplantae</taxon>
        <taxon>Streptophyta</taxon>
        <taxon>Embryophyta</taxon>
        <taxon>Tracheophyta</taxon>
        <taxon>Spermatophyta</taxon>
        <taxon>Magnoliopsida</taxon>
        <taxon>eudicotyledons</taxon>
        <taxon>Gunneridae</taxon>
        <taxon>Pentapetalae</taxon>
        <taxon>asterids</taxon>
        <taxon>campanulids</taxon>
        <taxon>Asterales</taxon>
        <taxon>Asteraceae</taxon>
        <taxon>Asteroideae</taxon>
        <taxon>Anthemideae</taxon>
        <taxon>Anthemidinae</taxon>
        <taxon>Tanacetum</taxon>
    </lineage>
</organism>
<sequence>MKHAARVMVPRRTGCIVSTSSAVSQLSGISSHAYSASKHAIVGLTRNLAVELGQYGIRVNATSISCVAKHMAAITKRLEGKVALITGAASGVGECTAKLFAEHDIYLSKQNTHRYKDSPVNQIPLILFDPSMSTTDVGSSSRLDTSSHLKVGPTEHHQQPPHDHDDVKRSPDSEKANKDVDVDVDVNVVDSVDESKNVDSLVSSLKRPAPSVDNPVSVNDGKCNDEFGDARKVQWMDVFGGDLYEIREFEPSEHNCSDDEFKLLRGRPFSYLKLLPPESPTLSRFHRILSSNANNGSSRLCSKPARIVFTTTSVRCSQSGAGASSDGSLRRPSIATPPARPTPPSSPSPTPPSSSPPPPSKPLLAETTASSAGGVTMEYQRQRAKELQEYFKKKKFEEAANQGPFFGFIAKNEISNGRWAMFGFAVGMLTEYATGSDFVDQVKILLSNFGILDLE</sequence>
<feature type="compositionally biased region" description="Polar residues" evidence="4">
    <location>
        <begin position="137"/>
        <end position="148"/>
    </location>
</feature>
<dbReference type="PRINTS" id="PR00080">
    <property type="entry name" value="SDRFAMILY"/>
</dbReference>
<gene>
    <name evidence="5" type="ORF">Tci_024501</name>
</gene>
<feature type="region of interest" description="Disordered" evidence="4">
    <location>
        <begin position="317"/>
        <end position="374"/>
    </location>
</feature>
<dbReference type="InterPro" id="IPR036291">
    <property type="entry name" value="NAD(P)-bd_dom_sf"/>
</dbReference>
<evidence type="ECO:0000256" key="4">
    <source>
        <dbReference type="SAM" id="MobiDB-lite"/>
    </source>
</evidence>
<dbReference type="EMBL" id="BKCJ010003027">
    <property type="protein sequence ID" value="GEU52523.1"/>
    <property type="molecule type" value="Genomic_DNA"/>
</dbReference>
<dbReference type="Pfam" id="PF00106">
    <property type="entry name" value="adh_short"/>
    <property type="match status" value="1"/>
</dbReference>
<accession>A0A6L2KSI2</accession>
<dbReference type="Gene3D" id="3.40.50.720">
    <property type="entry name" value="NAD(P)-binding Rossmann-like Domain"/>
    <property type="match status" value="2"/>
</dbReference>
<dbReference type="PANTHER" id="PTHR43180:SF30">
    <property type="entry name" value="MOMILACTONE A SYNTHASE"/>
    <property type="match status" value="1"/>
</dbReference>
<feature type="region of interest" description="Disordered" evidence="4">
    <location>
        <begin position="137"/>
        <end position="183"/>
    </location>
</feature>
<evidence type="ECO:0000256" key="2">
    <source>
        <dbReference type="ARBA" id="ARBA00023002"/>
    </source>
</evidence>
<feature type="compositionally biased region" description="Low complexity" evidence="4">
    <location>
        <begin position="317"/>
        <end position="337"/>
    </location>
</feature>
<dbReference type="InterPro" id="IPR020904">
    <property type="entry name" value="Sc_DH/Rdtase_CS"/>
</dbReference>
<reference evidence="5" key="1">
    <citation type="journal article" date="2019" name="Sci. Rep.">
        <title>Draft genome of Tanacetum cinerariifolium, the natural source of mosquito coil.</title>
        <authorList>
            <person name="Yamashiro T."/>
            <person name="Shiraishi A."/>
            <person name="Satake H."/>
            <person name="Nakayama K."/>
        </authorList>
    </citation>
    <scope>NUCLEOTIDE SEQUENCE</scope>
</reference>
<dbReference type="GO" id="GO:0016491">
    <property type="term" value="F:oxidoreductase activity"/>
    <property type="evidence" value="ECO:0007669"/>
    <property type="project" value="UniProtKB-KW"/>
</dbReference>
<dbReference type="InterPro" id="IPR002347">
    <property type="entry name" value="SDR_fam"/>
</dbReference>
<name>A0A6L2KSI2_TANCI</name>
<dbReference type="AlphaFoldDB" id="A0A6L2KSI2"/>